<dbReference type="Gene3D" id="4.10.830.30">
    <property type="entry name" value="Ribosomal protein L31"/>
    <property type="match status" value="1"/>
</dbReference>
<keyword evidence="10" id="KW-1185">Reference proteome</keyword>
<keyword evidence="3 8" id="KW-0699">rRNA-binding</keyword>
<dbReference type="InterPro" id="IPR027491">
    <property type="entry name" value="Ribosomal_bL31_A"/>
</dbReference>
<dbReference type="HAMAP" id="MF_00501">
    <property type="entry name" value="Ribosomal_bL31_1"/>
    <property type="match status" value="1"/>
</dbReference>
<dbReference type="GO" id="GO:0003735">
    <property type="term" value="F:structural constituent of ribosome"/>
    <property type="evidence" value="ECO:0007669"/>
    <property type="project" value="InterPro"/>
</dbReference>
<feature type="binding site" evidence="8">
    <location>
        <position position="40"/>
    </location>
    <ligand>
        <name>Zn(2+)</name>
        <dbReference type="ChEBI" id="CHEBI:29105"/>
    </ligand>
</feature>
<comment type="caution">
    <text evidence="9">The sequence shown here is derived from an EMBL/GenBank/DDBJ whole genome shotgun (WGS) entry which is preliminary data.</text>
</comment>
<dbReference type="RefSeq" id="WP_130410714.1">
    <property type="nucleotide sequence ID" value="NZ_SHKX01000010.1"/>
</dbReference>
<evidence type="ECO:0000256" key="4">
    <source>
        <dbReference type="ARBA" id="ARBA00022884"/>
    </source>
</evidence>
<evidence type="ECO:0000256" key="1">
    <source>
        <dbReference type="ARBA" id="ARBA00009296"/>
    </source>
</evidence>
<evidence type="ECO:0000256" key="6">
    <source>
        <dbReference type="ARBA" id="ARBA00023274"/>
    </source>
</evidence>
<evidence type="ECO:0000256" key="2">
    <source>
        <dbReference type="ARBA" id="ARBA00011838"/>
    </source>
</evidence>
<dbReference type="GO" id="GO:0005840">
    <property type="term" value="C:ribosome"/>
    <property type="evidence" value="ECO:0007669"/>
    <property type="project" value="UniProtKB-KW"/>
</dbReference>
<protein>
    <recommendedName>
        <fullName evidence="7 8">Large ribosomal subunit protein bL31</fullName>
    </recommendedName>
</protein>
<dbReference type="GO" id="GO:0006412">
    <property type="term" value="P:translation"/>
    <property type="evidence" value="ECO:0007669"/>
    <property type="project" value="UniProtKB-UniRule"/>
</dbReference>
<dbReference type="InterPro" id="IPR002150">
    <property type="entry name" value="Ribosomal_bL31"/>
</dbReference>
<dbReference type="GO" id="GO:1990904">
    <property type="term" value="C:ribonucleoprotein complex"/>
    <property type="evidence" value="ECO:0007669"/>
    <property type="project" value="UniProtKB-KW"/>
</dbReference>
<dbReference type="SUPFAM" id="SSF143800">
    <property type="entry name" value="L28p-like"/>
    <property type="match status" value="1"/>
</dbReference>
<evidence type="ECO:0000313" key="10">
    <source>
        <dbReference type="Proteomes" id="UP000292423"/>
    </source>
</evidence>
<feature type="binding site" evidence="8">
    <location>
        <position position="18"/>
    </location>
    <ligand>
        <name>Zn(2+)</name>
        <dbReference type="ChEBI" id="CHEBI:29105"/>
    </ligand>
</feature>
<dbReference type="Proteomes" id="UP000292423">
    <property type="component" value="Unassembled WGS sequence"/>
</dbReference>
<dbReference type="NCBIfam" id="TIGR00105">
    <property type="entry name" value="L31"/>
    <property type="match status" value="1"/>
</dbReference>
<keyword evidence="6 8" id="KW-0687">Ribonucleoprotein</keyword>
<evidence type="ECO:0000256" key="7">
    <source>
        <dbReference type="ARBA" id="ARBA00035687"/>
    </source>
</evidence>
<dbReference type="AlphaFoldDB" id="A0A4Q7ZBW0"/>
<keyword evidence="4 8" id="KW-0694">RNA-binding</keyword>
<sequence length="72" mass="8066">MKADIHPRYEEITATCSCGNVIQTRSTLGKNIHLDVCGKCHPFYTGQQKVVDTGGRIDRFKQRFGVRGAVKK</sequence>
<proteinExistence type="inferred from homology"/>
<comment type="cofactor">
    <cofactor evidence="8">
        <name>Zn(2+)</name>
        <dbReference type="ChEBI" id="CHEBI:29105"/>
    </cofactor>
    <text evidence="8">Binds 1 zinc ion per subunit.</text>
</comment>
<dbReference type="EMBL" id="SHKX01000010">
    <property type="protein sequence ID" value="RZU47473.1"/>
    <property type="molecule type" value="Genomic_DNA"/>
</dbReference>
<evidence type="ECO:0000256" key="8">
    <source>
        <dbReference type="HAMAP-Rule" id="MF_00501"/>
    </source>
</evidence>
<evidence type="ECO:0000256" key="3">
    <source>
        <dbReference type="ARBA" id="ARBA00022730"/>
    </source>
</evidence>
<dbReference type="InterPro" id="IPR034704">
    <property type="entry name" value="Ribosomal_bL28/bL31-like_sf"/>
</dbReference>
<keyword evidence="8" id="KW-0862">Zinc</keyword>
<comment type="subunit">
    <text evidence="2 8">Part of the 50S ribosomal subunit.</text>
</comment>
<name>A0A4Q7ZBW0_9GAMM</name>
<comment type="function">
    <text evidence="8">Binds the 23S rRNA.</text>
</comment>
<keyword evidence="5 8" id="KW-0689">Ribosomal protein</keyword>
<comment type="similarity">
    <text evidence="1 8">Belongs to the bacterial ribosomal protein bL31 family. Type A subfamily.</text>
</comment>
<dbReference type="OrthoDB" id="9803251at2"/>
<dbReference type="Pfam" id="PF01197">
    <property type="entry name" value="Ribosomal_L31"/>
    <property type="match status" value="1"/>
</dbReference>
<evidence type="ECO:0000256" key="5">
    <source>
        <dbReference type="ARBA" id="ARBA00022980"/>
    </source>
</evidence>
<accession>A0A4Q7ZBW0</accession>
<dbReference type="NCBIfam" id="NF000612">
    <property type="entry name" value="PRK00019.1"/>
    <property type="match status" value="1"/>
</dbReference>
<gene>
    <name evidence="8" type="primary">rpmE</name>
    <name evidence="9" type="ORF">EV700_0435</name>
</gene>
<evidence type="ECO:0000313" key="9">
    <source>
        <dbReference type="EMBL" id="RZU47473.1"/>
    </source>
</evidence>
<dbReference type="PROSITE" id="PS01143">
    <property type="entry name" value="RIBOSOMAL_L31"/>
    <property type="match status" value="1"/>
</dbReference>
<dbReference type="GO" id="GO:0046872">
    <property type="term" value="F:metal ion binding"/>
    <property type="evidence" value="ECO:0007669"/>
    <property type="project" value="UniProtKB-KW"/>
</dbReference>
<reference evidence="9 10" key="1">
    <citation type="submission" date="2019-02" db="EMBL/GenBank/DDBJ databases">
        <title>Genomic Encyclopedia of Type Strains, Phase IV (KMG-IV): sequencing the most valuable type-strain genomes for metagenomic binning, comparative biology and taxonomic classification.</title>
        <authorList>
            <person name="Goeker M."/>
        </authorList>
    </citation>
    <scope>NUCLEOTIDE SEQUENCE [LARGE SCALE GENOMIC DNA]</scope>
    <source>
        <strain evidence="9 10">DSM 105135</strain>
    </source>
</reference>
<feature type="binding site" evidence="8">
    <location>
        <position position="37"/>
    </location>
    <ligand>
        <name>Zn(2+)</name>
        <dbReference type="ChEBI" id="CHEBI:29105"/>
    </ligand>
</feature>
<feature type="binding site" evidence="8">
    <location>
        <position position="16"/>
    </location>
    <ligand>
        <name>Zn(2+)</name>
        <dbReference type="ChEBI" id="CHEBI:29105"/>
    </ligand>
</feature>
<organism evidence="9 10">
    <name type="scientific">Fluviicoccus keumensis</name>
    <dbReference type="NCBI Taxonomy" id="1435465"/>
    <lineage>
        <taxon>Bacteria</taxon>
        <taxon>Pseudomonadati</taxon>
        <taxon>Pseudomonadota</taxon>
        <taxon>Gammaproteobacteria</taxon>
        <taxon>Moraxellales</taxon>
        <taxon>Moraxellaceae</taxon>
        <taxon>Fluviicoccus</taxon>
    </lineage>
</organism>
<dbReference type="GO" id="GO:0019843">
    <property type="term" value="F:rRNA binding"/>
    <property type="evidence" value="ECO:0007669"/>
    <property type="project" value="UniProtKB-KW"/>
</dbReference>
<dbReference type="NCBIfam" id="NF001809">
    <property type="entry name" value="PRK00528.1"/>
    <property type="match status" value="1"/>
</dbReference>
<dbReference type="InterPro" id="IPR042105">
    <property type="entry name" value="Ribosomal_bL31_sf"/>
</dbReference>
<dbReference type="PANTHER" id="PTHR33280:SF6">
    <property type="entry name" value="LARGE RIBOSOMAL SUBUNIT PROTEIN BL31A"/>
    <property type="match status" value="1"/>
</dbReference>
<dbReference type="PRINTS" id="PR01249">
    <property type="entry name" value="RIBOSOMALL31"/>
</dbReference>
<keyword evidence="8" id="KW-0479">Metal-binding</keyword>
<dbReference type="PANTHER" id="PTHR33280">
    <property type="entry name" value="50S RIBOSOMAL PROTEIN L31, CHLOROPLASTIC"/>
    <property type="match status" value="1"/>
</dbReference>